<evidence type="ECO:0000313" key="2">
    <source>
        <dbReference type="Proteomes" id="UP000621500"/>
    </source>
</evidence>
<reference evidence="1 2" key="1">
    <citation type="submission" date="2021-01" db="EMBL/GenBank/DDBJ databases">
        <title>Whole genome shotgun sequence of Plantactinospora mayteni NBRC 109088.</title>
        <authorList>
            <person name="Komaki H."/>
            <person name="Tamura T."/>
        </authorList>
    </citation>
    <scope>NUCLEOTIDE SEQUENCE [LARGE SCALE GENOMIC DNA]</scope>
    <source>
        <strain evidence="1 2">NBRC 109088</strain>
    </source>
</reference>
<organism evidence="1 2">
    <name type="scientific">Plantactinospora mayteni</name>
    <dbReference type="NCBI Taxonomy" id="566021"/>
    <lineage>
        <taxon>Bacteria</taxon>
        <taxon>Bacillati</taxon>
        <taxon>Actinomycetota</taxon>
        <taxon>Actinomycetes</taxon>
        <taxon>Micromonosporales</taxon>
        <taxon>Micromonosporaceae</taxon>
        <taxon>Plantactinospora</taxon>
    </lineage>
</organism>
<sequence length="43" mass="4396">MLWAVRPIEAGTAVALAGLSLDVWSDPPVLVGDWGHGAGIALL</sequence>
<dbReference type="EMBL" id="BONX01000004">
    <property type="protein sequence ID" value="GIG94429.1"/>
    <property type="molecule type" value="Genomic_DNA"/>
</dbReference>
<accession>A0ABQ4EIH7</accession>
<comment type="caution">
    <text evidence="1">The sequence shown here is derived from an EMBL/GenBank/DDBJ whole genome shotgun (WGS) entry which is preliminary data.</text>
</comment>
<proteinExistence type="predicted"/>
<evidence type="ECO:0000313" key="1">
    <source>
        <dbReference type="EMBL" id="GIG94429.1"/>
    </source>
</evidence>
<dbReference type="RefSeq" id="WP_275414646.1">
    <property type="nucleotide sequence ID" value="NZ_BAAAZQ010000002.1"/>
</dbReference>
<keyword evidence="2" id="KW-1185">Reference proteome</keyword>
<protein>
    <submittedName>
        <fullName evidence="1">Uncharacterized protein</fullName>
    </submittedName>
</protein>
<dbReference type="Proteomes" id="UP000621500">
    <property type="component" value="Unassembled WGS sequence"/>
</dbReference>
<gene>
    <name evidence="1" type="ORF">Pma05_10020</name>
</gene>
<name>A0ABQ4EIH7_9ACTN</name>